<keyword evidence="3" id="KW-1185">Reference proteome</keyword>
<dbReference type="EMBL" id="KL648738">
    <property type="protein sequence ID" value="KEY64438.1"/>
    <property type="molecule type" value="Genomic_DNA"/>
</dbReference>
<sequence>MGKYPEPRSWSDSTLLGLMGTMGTIQQDMAELRDIYGGLVETVGTIQQDMAELCDIFGGVMETLAGSDIGTSPFQLVLDRYAQLCNNYEHSLQEYRARIDILEEQLARRCPLLASQVLNDIILSSMERTSHPAESGFSYQANLGGEAPMPPQLDRLVSLLDVQQTNMNRLITLYEGQEQTIAAQNITVEGAVAMVDEMGRHSAERLTGLYELHEQRASEHYRQCHAIITTAQSNNTRSETEYQEIRARLLACEAQRDQLKENYKALEERVQALEDH</sequence>
<accession>A0A084AGK9</accession>
<evidence type="ECO:0000256" key="1">
    <source>
        <dbReference type="SAM" id="Coils"/>
    </source>
</evidence>
<dbReference type="HOGENOM" id="CLU_1210472_0_0_1"/>
<feature type="coiled-coil region" evidence="1">
    <location>
        <begin position="242"/>
        <end position="276"/>
    </location>
</feature>
<evidence type="ECO:0000313" key="3">
    <source>
        <dbReference type="Proteomes" id="UP000028045"/>
    </source>
</evidence>
<dbReference type="Proteomes" id="UP000028045">
    <property type="component" value="Unassembled WGS sequence"/>
</dbReference>
<reference evidence="2 3" key="1">
    <citation type="journal article" date="2014" name="BMC Genomics">
        <title>Comparative genome sequencing reveals chemotype-specific gene clusters in the toxigenic black mold Stachybotrys.</title>
        <authorList>
            <person name="Semeiks J."/>
            <person name="Borek D."/>
            <person name="Otwinowski Z."/>
            <person name="Grishin N.V."/>
        </authorList>
    </citation>
    <scope>NUCLEOTIDE SEQUENCE [LARGE SCALE GENOMIC DNA]</scope>
    <source>
        <strain evidence="3">CBS 109288 / IBT 7711</strain>
    </source>
</reference>
<organism evidence="2 3">
    <name type="scientific">Stachybotrys chartarum (strain CBS 109288 / IBT 7711)</name>
    <name type="common">Toxic black mold</name>
    <name type="synonym">Stilbospora chartarum</name>
    <dbReference type="NCBI Taxonomy" id="1280523"/>
    <lineage>
        <taxon>Eukaryota</taxon>
        <taxon>Fungi</taxon>
        <taxon>Dikarya</taxon>
        <taxon>Ascomycota</taxon>
        <taxon>Pezizomycotina</taxon>
        <taxon>Sordariomycetes</taxon>
        <taxon>Hypocreomycetidae</taxon>
        <taxon>Hypocreales</taxon>
        <taxon>Stachybotryaceae</taxon>
        <taxon>Stachybotrys</taxon>
    </lineage>
</organism>
<gene>
    <name evidence="2" type="ORF">S7711_10928</name>
</gene>
<keyword evidence="1" id="KW-0175">Coiled coil</keyword>
<evidence type="ECO:0000313" key="2">
    <source>
        <dbReference type="EMBL" id="KEY64438.1"/>
    </source>
</evidence>
<name>A0A084AGK9_STACB</name>
<proteinExistence type="predicted"/>
<dbReference type="AlphaFoldDB" id="A0A084AGK9"/>
<feature type="coiled-coil region" evidence="1">
    <location>
        <begin position="78"/>
        <end position="105"/>
    </location>
</feature>
<protein>
    <submittedName>
        <fullName evidence="2">Uncharacterized protein</fullName>
    </submittedName>
</protein>